<reference evidence="3 4" key="1">
    <citation type="submission" date="2021-05" db="EMBL/GenBank/DDBJ databases">
        <title>Fusibacter ferrireducens sp. nov., an anaerobic, sulfur- and Fe-reducing bacterium isolated from the mangrove sediment.</title>
        <authorList>
            <person name="Qiu D."/>
        </authorList>
    </citation>
    <scope>NUCLEOTIDE SEQUENCE [LARGE SCALE GENOMIC DNA]</scope>
    <source>
        <strain evidence="3 4">DSM 12116</strain>
    </source>
</reference>
<protein>
    <submittedName>
        <fullName evidence="3">PRD domain-containing protein</fullName>
    </submittedName>
</protein>
<dbReference type="RefSeq" id="WP_213234993.1">
    <property type="nucleotide sequence ID" value="NZ_JAHBCL010000001.1"/>
</dbReference>
<dbReference type="PANTHER" id="PTHR30185:SF15">
    <property type="entry name" value="CRYPTIC BETA-GLUCOSIDE BGL OPERON ANTITERMINATOR"/>
    <property type="match status" value="1"/>
</dbReference>
<dbReference type="Gene3D" id="1.10.1790.10">
    <property type="entry name" value="PRD domain"/>
    <property type="match status" value="2"/>
</dbReference>
<dbReference type="Pfam" id="PF00874">
    <property type="entry name" value="PRD"/>
    <property type="match status" value="2"/>
</dbReference>
<dbReference type="InterPro" id="IPR011608">
    <property type="entry name" value="PRD"/>
</dbReference>
<evidence type="ECO:0000259" key="2">
    <source>
        <dbReference type="PROSITE" id="PS51372"/>
    </source>
</evidence>
<dbReference type="NCBIfam" id="NF046042">
    <property type="entry name" value="LicT"/>
    <property type="match status" value="1"/>
</dbReference>
<feature type="domain" description="PRD" evidence="2">
    <location>
        <begin position="171"/>
        <end position="290"/>
    </location>
</feature>
<dbReference type="SUPFAM" id="SSF63520">
    <property type="entry name" value="PTS-regulatory domain, PRD"/>
    <property type="match status" value="2"/>
</dbReference>
<dbReference type="InterPro" id="IPR036650">
    <property type="entry name" value="CAT_RNA-bd_dom_sf"/>
</dbReference>
<dbReference type="EMBL" id="JAHBCL010000001">
    <property type="protein sequence ID" value="MBS7525210.1"/>
    <property type="molecule type" value="Genomic_DNA"/>
</dbReference>
<dbReference type="PROSITE" id="PS51372">
    <property type="entry name" value="PRD_2"/>
    <property type="match status" value="2"/>
</dbReference>
<dbReference type="InterPro" id="IPR050661">
    <property type="entry name" value="BglG_antiterminators"/>
</dbReference>
<evidence type="ECO:0000256" key="1">
    <source>
        <dbReference type="ARBA" id="ARBA00022737"/>
    </source>
</evidence>
<dbReference type="InterPro" id="IPR036634">
    <property type="entry name" value="PRD_sf"/>
</dbReference>
<dbReference type="Proteomes" id="UP000746471">
    <property type="component" value="Unassembled WGS sequence"/>
</dbReference>
<dbReference type="SMART" id="SM01061">
    <property type="entry name" value="CAT_RBD"/>
    <property type="match status" value="1"/>
</dbReference>
<keyword evidence="1" id="KW-0677">Repeat</keyword>
<name>A0ABS5PJB8_9FIRM</name>
<comment type="caution">
    <text evidence="3">The sequence shown here is derived from an EMBL/GenBank/DDBJ whole genome shotgun (WGS) entry which is preliminary data.</text>
</comment>
<dbReference type="Gene3D" id="2.30.24.10">
    <property type="entry name" value="CAT RNA-binding domain"/>
    <property type="match status" value="1"/>
</dbReference>
<sequence>MKIKKILNNNAVIAIDRDTNEVVVTGSGLAFKKKIGDILDNHKVERIFRLEDQEVSRKLKKLIRDLPIKYVEISEAIIAMAKRDLGCELNENIYLTLTDHIHFLVERIEKGLTISNPLSWEIRRFYTEEYKVGVKAIEAIEKNLHIELPDEEAASIAMHIVNAELGEAMPNVVTMIKIIQDTLSIMKYHYHIEFDEDSLYYQRLVTHLKFFAQRIISSQKNNDLGEAKDSAKDDADEKLFVMISSQYRESYACAQKIQKYAHEVHQFEINHAELTYLIVHIEKVIQSLKK</sequence>
<dbReference type="InterPro" id="IPR004341">
    <property type="entry name" value="CAT_RNA-bd_dom"/>
</dbReference>
<evidence type="ECO:0000313" key="3">
    <source>
        <dbReference type="EMBL" id="MBS7525210.1"/>
    </source>
</evidence>
<accession>A0ABS5PJB8</accession>
<dbReference type="Pfam" id="PF03123">
    <property type="entry name" value="CAT_RBD"/>
    <property type="match status" value="1"/>
</dbReference>
<feature type="domain" description="PRD" evidence="2">
    <location>
        <begin position="65"/>
        <end position="170"/>
    </location>
</feature>
<organism evidence="3 4">
    <name type="scientific">Fusibacter paucivorans</name>
    <dbReference type="NCBI Taxonomy" id="76009"/>
    <lineage>
        <taxon>Bacteria</taxon>
        <taxon>Bacillati</taxon>
        <taxon>Bacillota</taxon>
        <taxon>Clostridia</taxon>
        <taxon>Eubacteriales</taxon>
        <taxon>Eubacteriales Family XII. Incertae Sedis</taxon>
        <taxon>Fusibacter</taxon>
    </lineage>
</organism>
<keyword evidence="4" id="KW-1185">Reference proteome</keyword>
<evidence type="ECO:0000313" key="4">
    <source>
        <dbReference type="Proteomes" id="UP000746471"/>
    </source>
</evidence>
<gene>
    <name evidence="3" type="ORF">KHM83_00820</name>
</gene>
<dbReference type="SUPFAM" id="SSF50151">
    <property type="entry name" value="SacY-like RNA-binding domain"/>
    <property type="match status" value="1"/>
</dbReference>
<dbReference type="PANTHER" id="PTHR30185">
    <property type="entry name" value="CRYPTIC BETA-GLUCOSIDE BGL OPERON ANTITERMINATOR"/>
    <property type="match status" value="1"/>
</dbReference>
<proteinExistence type="predicted"/>